<keyword evidence="3" id="KW-1185">Reference proteome</keyword>
<dbReference type="EMBL" id="CP075567">
    <property type="protein sequence ID" value="UFQ00785.1"/>
    <property type="molecule type" value="Genomic_DNA"/>
</dbReference>
<name>A0ABY3Q428_9PSED</name>
<dbReference type="Proteomes" id="UP001162907">
    <property type="component" value="Chromosome"/>
</dbReference>
<gene>
    <name evidence="2" type="ORF">KJY40_03575</name>
</gene>
<feature type="domain" description="DUF4123" evidence="1">
    <location>
        <begin position="18"/>
        <end position="127"/>
    </location>
</feature>
<dbReference type="InterPro" id="IPR025391">
    <property type="entry name" value="DUF4123"/>
</dbReference>
<reference evidence="2 3" key="1">
    <citation type="journal article" date="2022" name="Int. J. Syst. Evol. Microbiol.">
        <title>Pseudomonas fitomaticsae sp. nov., isolated at Marimurtra Botanical Garden in Blanes, Catalonia, Spain.</title>
        <authorList>
            <person name="Atanasov K.E."/>
            <person name="Galbis D.M."/>
            <person name="Cornado D."/>
            <person name="Serpico A."/>
            <person name="Sanchez G."/>
            <person name="Bosch M."/>
            <person name="Ferrer A."/>
            <person name="Altabella T."/>
        </authorList>
    </citation>
    <scope>NUCLEOTIDE SEQUENCE [LARGE SCALE GENOMIC DNA]</scope>
    <source>
        <strain evidence="2 3">FIT81</strain>
    </source>
</reference>
<dbReference type="RefSeq" id="WP_230735041.1">
    <property type="nucleotide sequence ID" value="NZ_CP075567.1"/>
</dbReference>
<proteinExistence type="predicted"/>
<dbReference type="Pfam" id="PF13503">
    <property type="entry name" value="DUF4123"/>
    <property type="match status" value="1"/>
</dbReference>
<evidence type="ECO:0000313" key="2">
    <source>
        <dbReference type="EMBL" id="UFQ00785.1"/>
    </source>
</evidence>
<sequence length="291" mass="32913">MLELPSLPHDLPWSVPAYLLLDGVSTPDLPQCLQRWNSPAYCLYQGTRWQELADISPYLITLNGADDPLLTYFQESAALEWGFLLFSDADTATLCKHWRRLLAVKHPSTVEVMLRIGDPAVMHQLLDLAQQANSTRWFGPVQHLCLPDGLRATWLQHQRVDHAAPDIPEIYQLTEGELTALGEAQFHQSVIGLNDHLRRYFPGFMASCADRERLRFAEKTAQQAYEQGFTSEQEITLYANVLGYLAGQPLESHPDIVELLTMPSQQSPMKRVQRAAELAHERSTRLPGDLS</sequence>
<protein>
    <submittedName>
        <fullName evidence="2">DUF4123 domain-containing protein</fullName>
    </submittedName>
</protein>
<evidence type="ECO:0000313" key="3">
    <source>
        <dbReference type="Proteomes" id="UP001162907"/>
    </source>
</evidence>
<accession>A0ABY3Q428</accession>
<evidence type="ECO:0000259" key="1">
    <source>
        <dbReference type="Pfam" id="PF13503"/>
    </source>
</evidence>
<organism evidence="2 3">
    <name type="scientific">Pseudomonas fitomaticsae</name>
    <dbReference type="NCBI Taxonomy" id="2837969"/>
    <lineage>
        <taxon>Bacteria</taxon>
        <taxon>Pseudomonadati</taxon>
        <taxon>Pseudomonadota</taxon>
        <taxon>Gammaproteobacteria</taxon>
        <taxon>Pseudomonadales</taxon>
        <taxon>Pseudomonadaceae</taxon>
        <taxon>Pseudomonas</taxon>
    </lineage>
</organism>